<evidence type="ECO:0000313" key="1">
    <source>
        <dbReference type="EMBL" id="AOS87595.1"/>
    </source>
</evidence>
<dbReference type="InterPro" id="IPR053786">
    <property type="entry name" value="LEPRxLL_CS"/>
</dbReference>
<name>A0A1C9VNQ6_9BACT</name>
<dbReference type="AlphaFoldDB" id="A0A1C9VNQ6"/>
<organism evidence="1">
    <name type="scientific">uncultured bacterium Ad_139_A06_contig1</name>
    <dbReference type="NCBI Taxonomy" id="1489303"/>
    <lineage>
        <taxon>Bacteria</taxon>
        <taxon>environmental samples</taxon>
    </lineage>
</organism>
<dbReference type="EMBL" id="KJ631394">
    <property type="protein sequence ID" value="AOS87595.1"/>
    <property type="molecule type" value="Genomic_DNA"/>
</dbReference>
<sequence>MSKNVKKSKKSTRNNYKIEFLEPRLMMDAEPLDPALESNLDMEQFDSYVDQISNLSDSIGEKAVESLGQFNKIDFTQFHLADKANAAVLNIFPQFNSVPAVREGRSD</sequence>
<reference evidence="1" key="1">
    <citation type="submission" date="2016-09" db="EMBL/GenBank/DDBJ databases">
        <title>A sequence of cellulolytic fosmid clone of goat rumen metagenome.</title>
        <authorList>
            <person name="Lee K.-T."/>
            <person name="Kim J.-Y."/>
            <person name="Kim Y.-J."/>
            <person name="Ahn J.-H."/>
            <person name="Park M.-N."/>
            <person name="Kim J.-H."/>
            <person name="Kim T.-H."/>
        </authorList>
    </citation>
    <scope>NUCLEOTIDE SEQUENCE</scope>
</reference>
<proteinExistence type="predicted"/>
<accession>A0A1C9VNQ6</accession>
<dbReference type="NCBIfam" id="NF012209">
    <property type="entry name" value="LEPR-8K"/>
    <property type="match status" value="1"/>
</dbReference>
<protein>
    <submittedName>
        <fullName evidence="1">Putative electroneutral sodium bicarbonate exchanger 1-like protein</fullName>
    </submittedName>
</protein>